<dbReference type="Proteomes" id="UP001642540">
    <property type="component" value="Unassembled WGS sequence"/>
</dbReference>
<comment type="caution">
    <text evidence="2">The sequence shown here is derived from an EMBL/GenBank/DDBJ whole genome shotgun (WGS) entry which is preliminary data.</text>
</comment>
<name>A0ABP1PR85_9HEXA</name>
<accession>A0ABP1PR85</accession>
<evidence type="ECO:0000313" key="3">
    <source>
        <dbReference type="Proteomes" id="UP001642540"/>
    </source>
</evidence>
<dbReference type="EMBL" id="CAXLJM020000006">
    <property type="protein sequence ID" value="CAL8071550.1"/>
    <property type="molecule type" value="Genomic_DNA"/>
</dbReference>
<proteinExistence type="predicted"/>
<feature type="chain" id="PRO_5045237536" evidence="1">
    <location>
        <begin position="20"/>
        <end position="104"/>
    </location>
</feature>
<evidence type="ECO:0000313" key="2">
    <source>
        <dbReference type="EMBL" id="CAL8071550.1"/>
    </source>
</evidence>
<feature type="signal peptide" evidence="1">
    <location>
        <begin position="1"/>
        <end position="19"/>
    </location>
</feature>
<reference evidence="2 3" key="1">
    <citation type="submission" date="2024-08" db="EMBL/GenBank/DDBJ databases">
        <authorList>
            <person name="Cucini C."/>
            <person name="Frati F."/>
        </authorList>
    </citation>
    <scope>NUCLEOTIDE SEQUENCE [LARGE SCALE GENOMIC DNA]</scope>
</reference>
<organism evidence="2 3">
    <name type="scientific">Orchesella dallaii</name>
    <dbReference type="NCBI Taxonomy" id="48710"/>
    <lineage>
        <taxon>Eukaryota</taxon>
        <taxon>Metazoa</taxon>
        <taxon>Ecdysozoa</taxon>
        <taxon>Arthropoda</taxon>
        <taxon>Hexapoda</taxon>
        <taxon>Collembola</taxon>
        <taxon>Entomobryomorpha</taxon>
        <taxon>Entomobryoidea</taxon>
        <taxon>Orchesellidae</taxon>
        <taxon>Orchesellinae</taxon>
        <taxon>Orchesella</taxon>
    </lineage>
</organism>
<gene>
    <name evidence="2" type="ORF">ODALV1_LOCUS1768</name>
</gene>
<protein>
    <submittedName>
        <fullName evidence="2">Uncharacterized protein</fullName>
    </submittedName>
</protein>
<keyword evidence="3" id="KW-1185">Reference proteome</keyword>
<keyword evidence="1" id="KW-0732">Signal</keyword>
<sequence>MFPIGNFLIVSLLIVGIFSFPVEKDGQDTATTYKPLKNVGGYQNKDLLPDLPLPLSEKVTKLLEKGEEIIGTMDNESTIAGAIQHKDLLDLLLPLSYTVPPYLL</sequence>
<evidence type="ECO:0000256" key="1">
    <source>
        <dbReference type="SAM" id="SignalP"/>
    </source>
</evidence>